<gene>
    <name evidence="4" type="ORF">VBRA1451_LOCUS29904</name>
</gene>
<evidence type="ECO:0000313" key="4">
    <source>
        <dbReference type="EMBL" id="CAD9074816.1"/>
    </source>
</evidence>
<keyword evidence="1" id="KW-0433">Leucine-rich repeat</keyword>
<evidence type="ECO:0000256" key="2">
    <source>
        <dbReference type="ARBA" id="ARBA00022737"/>
    </source>
</evidence>
<dbReference type="SUPFAM" id="SSF52058">
    <property type="entry name" value="L domain-like"/>
    <property type="match status" value="1"/>
</dbReference>
<dbReference type="PANTHER" id="PTHR45973:SF35">
    <property type="entry name" value="LEUCINE-RICH REPEAT-CONTAINING PROTEIN 43"/>
    <property type="match status" value="1"/>
</dbReference>
<dbReference type="EMBL" id="HBGB01051029">
    <property type="protein sequence ID" value="CAD9074816.1"/>
    <property type="molecule type" value="Transcribed_RNA"/>
</dbReference>
<dbReference type="InterPro" id="IPR032675">
    <property type="entry name" value="LRR_dom_sf"/>
</dbReference>
<name>A0A7S1PDR7_9ALVE</name>
<dbReference type="AlphaFoldDB" id="A0A7S1PDR7"/>
<feature type="region of interest" description="Disordered" evidence="3">
    <location>
        <begin position="569"/>
        <end position="598"/>
    </location>
</feature>
<dbReference type="PANTHER" id="PTHR45973">
    <property type="entry name" value="PROTEIN PHOSPHATASE 1 REGULATORY SUBUNIT SDS22-RELATED"/>
    <property type="match status" value="1"/>
</dbReference>
<feature type="region of interest" description="Disordered" evidence="3">
    <location>
        <begin position="336"/>
        <end position="390"/>
    </location>
</feature>
<evidence type="ECO:0008006" key="5">
    <source>
        <dbReference type="Google" id="ProtNLM"/>
    </source>
</evidence>
<keyword evidence="2" id="KW-0677">Repeat</keyword>
<proteinExistence type="predicted"/>
<dbReference type="InterPro" id="IPR050576">
    <property type="entry name" value="Cilia_flagella_integrity"/>
</dbReference>
<evidence type="ECO:0000256" key="1">
    <source>
        <dbReference type="ARBA" id="ARBA00022614"/>
    </source>
</evidence>
<evidence type="ECO:0000256" key="3">
    <source>
        <dbReference type="SAM" id="MobiDB-lite"/>
    </source>
</evidence>
<reference evidence="4" key="1">
    <citation type="submission" date="2021-01" db="EMBL/GenBank/DDBJ databases">
        <authorList>
            <person name="Corre E."/>
            <person name="Pelletier E."/>
            <person name="Niang G."/>
            <person name="Scheremetjew M."/>
            <person name="Finn R."/>
            <person name="Kale V."/>
            <person name="Holt S."/>
            <person name="Cochrane G."/>
            <person name="Meng A."/>
            <person name="Brown T."/>
            <person name="Cohen L."/>
        </authorList>
    </citation>
    <scope>NUCLEOTIDE SEQUENCE</scope>
    <source>
        <strain evidence="4">CCMP3346</strain>
    </source>
</reference>
<sequence length="644" mass="71072">MSEPSDTGEPSSPQTLSHAWRTCLFQTTGIRVSPSSLMCKSGQAASGKQIVHKIDTWLQTRTHCRGLADNHRDSEGGLSVEEQSLAWSSGAAKLREMANTMGSANPLLCSEAFLLHYFNDLCFRGCHIVEMDSFLSSFQNLKTLNLSQNRIRVIRHLPPKLELLDIYGNEIASISNGLKCPAPSLLHLGMGSNCVVEAGIQGIAAIFPNLISLDLSFNLLADSCVTLEYLSGLTQLCHLYLLGNPLTLHPHYRMCSIVMMPSLMQLEEAPVTAAEKEAAVAMFFPSMVGRKLETIDREKLPPMVLPNEWEVPFRIEISKIGGLKKLVTHLLKRRAKEEADHAEKERKLKALKAPVPSSEQQEAEALGEENEESKQQQQEEQAPPAEDGAASLDEKAKALLEATLFRWELSVPDAVKLPQDEPATGAPEGEDEAQAVPKAPRPIFRRDMDESRDTTSELWLLGENTFQLELPADEGQPDFVLDPPHQLHFTALVDTSDGRRLSLRNYLMCGCRLRLVMEPPAPEAVEEGDEQQKENGEEKPADAPAAEETPEQRRDRIFAATHVPLDSLIARSFPPSRSLGDQPPESTTGVLQQPLCPGDSEDVAELIAPRPKERTRHVAGSGAVWVCGTMWSAVERQEEDGNEE</sequence>
<dbReference type="PROSITE" id="PS51450">
    <property type="entry name" value="LRR"/>
    <property type="match status" value="1"/>
</dbReference>
<feature type="compositionally biased region" description="Basic and acidic residues" evidence="3">
    <location>
        <begin position="336"/>
        <end position="348"/>
    </location>
</feature>
<dbReference type="Gene3D" id="3.80.10.10">
    <property type="entry name" value="Ribonuclease Inhibitor"/>
    <property type="match status" value="1"/>
</dbReference>
<feature type="region of interest" description="Disordered" evidence="3">
    <location>
        <begin position="417"/>
        <end position="443"/>
    </location>
</feature>
<accession>A0A7S1PDR7</accession>
<protein>
    <recommendedName>
        <fullName evidence="5">U2A'/phosphoprotein 32 family A C-terminal domain-containing protein</fullName>
    </recommendedName>
</protein>
<feature type="region of interest" description="Disordered" evidence="3">
    <location>
        <begin position="522"/>
        <end position="553"/>
    </location>
</feature>
<feature type="compositionally biased region" description="Acidic residues" evidence="3">
    <location>
        <begin position="361"/>
        <end position="371"/>
    </location>
</feature>
<organism evidence="4">
    <name type="scientific">Vitrella brassicaformis</name>
    <dbReference type="NCBI Taxonomy" id="1169539"/>
    <lineage>
        <taxon>Eukaryota</taxon>
        <taxon>Sar</taxon>
        <taxon>Alveolata</taxon>
        <taxon>Colpodellida</taxon>
        <taxon>Vitrellaceae</taxon>
        <taxon>Vitrella</taxon>
    </lineage>
</organism>
<dbReference type="InterPro" id="IPR001611">
    <property type="entry name" value="Leu-rich_rpt"/>
</dbReference>
<feature type="compositionally biased region" description="Basic and acidic residues" evidence="3">
    <location>
        <begin position="530"/>
        <end position="541"/>
    </location>
</feature>